<dbReference type="Proteomes" id="UP000321617">
    <property type="component" value="Unassembled WGS sequence"/>
</dbReference>
<proteinExistence type="predicted"/>
<reference evidence="3 4" key="1">
    <citation type="journal article" date="2013" name="Stand. Genomic Sci.">
        <title>Genomic Encyclopedia of Type Strains, Phase I: The one thousand microbial genomes (KMG-I) project.</title>
        <authorList>
            <person name="Kyrpides N.C."/>
            <person name="Woyke T."/>
            <person name="Eisen J.A."/>
            <person name="Garrity G."/>
            <person name="Lilburn T.G."/>
            <person name="Beck B.J."/>
            <person name="Whitman W.B."/>
            <person name="Hugenholtz P."/>
            <person name="Klenk H.P."/>
        </authorList>
    </citation>
    <scope>NUCLEOTIDE SEQUENCE [LARGE SCALE GENOMIC DNA]</scope>
    <source>
        <strain evidence="3 4">DSM 45044</strain>
    </source>
</reference>
<dbReference type="EMBL" id="VLLL01000006">
    <property type="protein sequence ID" value="TWJ12905.1"/>
    <property type="molecule type" value="Genomic_DNA"/>
</dbReference>
<comment type="caution">
    <text evidence="3">The sequence shown here is derived from an EMBL/GenBank/DDBJ whole genome shotgun (WGS) entry which is preliminary data.</text>
</comment>
<feature type="region of interest" description="Disordered" evidence="1">
    <location>
        <begin position="286"/>
        <end position="327"/>
    </location>
</feature>
<feature type="region of interest" description="Disordered" evidence="1">
    <location>
        <begin position="36"/>
        <end position="64"/>
    </location>
</feature>
<accession>A0A562V4X9</accession>
<keyword evidence="2" id="KW-0812">Transmembrane</keyword>
<evidence type="ECO:0000256" key="1">
    <source>
        <dbReference type="SAM" id="MobiDB-lite"/>
    </source>
</evidence>
<name>A0A562V4X9_9ACTN</name>
<keyword evidence="2" id="KW-1133">Transmembrane helix</keyword>
<evidence type="ECO:0000313" key="4">
    <source>
        <dbReference type="Proteomes" id="UP000321617"/>
    </source>
</evidence>
<sequence length="327" mass="34079">MIALKTPIKIAGYVAGLAVVFAAALWAGGRFDFSPQDAEATPDGAHDDGHGGDHDTAADDPPGGLQIAQDGYRLVPESDVHTGGDYRFHIEGPDGAPVTEFTTEHDADLHLIVARRDLTGYQHLHPELADDGTWSTPLDLPEPGQYRVFADFAPAGAEGLTLGADLAAPGDHTPADLPEPAAEYRVDDYTVTLDGDVSAGTATSVTLSVSLDGEPVTDLEPYLGAYGHLVALRGGDLAYLHVHPEGTPGDGETTPGPEVGFQITVPSPGDYRLFLDFKHDGEVRTAEFTLSVPPTGGHPDDTPSGDTATESPSGDGHEGDDDGGHGH</sequence>
<evidence type="ECO:0008006" key="5">
    <source>
        <dbReference type="Google" id="ProtNLM"/>
    </source>
</evidence>
<evidence type="ECO:0000313" key="3">
    <source>
        <dbReference type="EMBL" id="TWJ12905.1"/>
    </source>
</evidence>
<feature type="transmembrane region" description="Helical" evidence="2">
    <location>
        <begin position="12"/>
        <end position="29"/>
    </location>
</feature>
<keyword evidence="2" id="KW-0472">Membrane</keyword>
<keyword evidence="4" id="KW-1185">Reference proteome</keyword>
<feature type="compositionally biased region" description="Basic and acidic residues" evidence="1">
    <location>
        <begin position="44"/>
        <end position="57"/>
    </location>
</feature>
<organism evidence="3 4">
    <name type="scientific">Stackebrandtia albiflava</name>
    <dbReference type="NCBI Taxonomy" id="406432"/>
    <lineage>
        <taxon>Bacteria</taxon>
        <taxon>Bacillati</taxon>
        <taxon>Actinomycetota</taxon>
        <taxon>Actinomycetes</taxon>
        <taxon>Glycomycetales</taxon>
        <taxon>Glycomycetaceae</taxon>
        <taxon>Stackebrandtia</taxon>
    </lineage>
</organism>
<dbReference type="AlphaFoldDB" id="A0A562V4X9"/>
<protein>
    <recommendedName>
        <fullName evidence="5">Secreted protein</fullName>
    </recommendedName>
</protein>
<gene>
    <name evidence="3" type="ORF">LX16_3672</name>
</gene>
<evidence type="ECO:0000256" key="2">
    <source>
        <dbReference type="SAM" id="Phobius"/>
    </source>
</evidence>